<sequence>MDLSRFIHELSKFVDNKANTKDVMEKGVGNGGCCWWWGSRVKRPCKMERLLTSVLLQELEEMRNETNESARIYKDKTKTIHDKMISTKHFITRQKVLLFHCRLKFFTGKLCSRWVGLFVVTNVFSHGAIEIRSLKIGKELKVSGHRLKSYYEHFVVQDVEVVELED</sequence>
<name>A0ABD2Y6V5_9GENT</name>
<gene>
    <name evidence="1" type="ORF">ACH5RR_036900</name>
</gene>
<accession>A0ABD2Y6V5</accession>
<protein>
    <submittedName>
        <fullName evidence="1">Uncharacterized protein</fullName>
    </submittedName>
</protein>
<evidence type="ECO:0000313" key="1">
    <source>
        <dbReference type="EMBL" id="KAL3502451.1"/>
    </source>
</evidence>
<organism evidence="1 2">
    <name type="scientific">Cinchona calisaya</name>
    <dbReference type="NCBI Taxonomy" id="153742"/>
    <lineage>
        <taxon>Eukaryota</taxon>
        <taxon>Viridiplantae</taxon>
        <taxon>Streptophyta</taxon>
        <taxon>Embryophyta</taxon>
        <taxon>Tracheophyta</taxon>
        <taxon>Spermatophyta</taxon>
        <taxon>Magnoliopsida</taxon>
        <taxon>eudicotyledons</taxon>
        <taxon>Gunneridae</taxon>
        <taxon>Pentapetalae</taxon>
        <taxon>asterids</taxon>
        <taxon>lamiids</taxon>
        <taxon>Gentianales</taxon>
        <taxon>Rubiaceae</taxon>
        <taxon>Cinchonoideae</taxon>
        <taxon>Cinchoneae</taxon>
        <taxon>Cinchona</taxon>
    </lineage>
</organism>
<dbReference type="AlphaFoldDB" id="A0ABD2Y6V5"/>
<keyword evidence="2" id="KW-1185">Reference proteome</keyword>
<proteinExistence type="predicted"/>
<dbReference type="EMBL" id="JBJUIK010000015">
    <property type="protein sequence ID" value="KAL3502451.1"/>
    <property type="molecule type" value="Genomic_DNA"/>
</dbReference>
<comment type="caution">
    <text evidence="1">The sequence shown here is derived from an EMBL/GenBank/DDBJ whole genome shotgun (WGS) entry which is preliminary data.</text>
</comment>
<dbReference type="Proteomes" id="UP001630127">
    <property type="component" value="Unassembled WGS sequence"/>
</dbReference>
<reference evidence="1 2" key="1">
    <citation type="submission" date="2024-11" db="EMBL/GenBank/DDBJ databases">
        <title>A near-complete genome assembly of Cinchona calisaya.</title>
        <authorList>
            <person name="Lian D.C."/>
            <person name="Zhao X.W."/>
            <person name="Wei L."/>
        </authorList>
    </citation>
    <scope>NUCLEOTIDE SEQUENCE [LARGE SCALE GENOMIC DNA]</scope>
    <source>
        <tissue evidence="1">Nenye</tissue>
    </source>
</reference>
<evidence type="ECO:0000313" key="2">
    <source>
        <dbReference type="Proteomes" id="UP001630127"/>
    </source>
</evidence>